<comment type="subcellular location">
    <subcellularLocation>
        <location evidence="1">Membrane</location>
    </subcellularLocation>
</comment>
<dbReference type="Pfam" id="PF01403">
    <property type="entry name" value="Sema"/>
    <property type="match status" value="1"/>
</dbReference>
<dbReference type="GO" id="GO:0071526">
    <property type="term" value="P:semaphorin-plexin signaling pathway"/>
    <property type="evidence" value="ECO:0007669"/>
    <property type="project" value="TreeGrafter"/>
</dbReference>
<keyword evidence="9" id="KW-1185">Reference proteome</keyword>
<organism evidence="8 9">
    <name type="scientific">Podarcis muralis</name>
    <name type="common">Wall lizard</name>
    <name type="synonym">Lacerta muralis</name>
    <dbReference type="NCBI Taxonomy" id="64176"/>
    <lineage>
        <taxon>Eukaryota</taxon>
        <taxon>Metazoa</taxon>
        <taxon>Chordata</taxon>
        <taxon>Craniata</taxon>
        <taxon>Vertebrata</taxon>
        <taxon>Euteleostomi</taxon>
        <taxon>Lepidosauria</taxon>
        <taxon>Squamata</taxon>
        <taxon>Bifurcata</taxon>
        <taxon>Unidentata</taxon>
        <taxon>Episquamata</taxon>
        <taxon>Laterata</taxon>
        <taxon>Lacertibaenia</taxon>
        <taxon>Lacertidae</taxon>
        <taxon>Podarcis</taxon>
    </lineage>
</organism>
<dbReference type="SMART" id="SM00423">
    <property type="entry name" value="PSI"/>
    <property type="match status" value="1"/>
</dbReference>
<dbReference type="FunFam" id="2.130.10.10:FF:000257">
    <property type="entry name" value="semaphorin-4A isoform X2"/>
    <property type="match status" value="1"/>
</dbReference>
<dbReference type="PROSITE" id="PS51004">
    <property type="entry name" value="SEMA"/>
    <property type="match status" value="1"/>
</dbReference>
<dbReference type="InterPro" id="IPR001627">
    <property type="entry name" value="Semap_dom"/>
</dbReference>
<dbReference type="Gene3D" id="3.30.1680.10">
    <property type="entry name" value="ligand-binding face of the semaphorins, domain 2"/>
    <property type="match status" value="1"/>
</dbReference>
<reference evidence="8" key="3">
    <citation type="submission" date="2025-09" db="UniProtKB">
        <authorList>
            <consortium name="Ensembl"/>
        </authorList>
    </citation>
    <scope>IDENTIFICATION</scope>
</reference>
<evidence type="ECO:0000313" key="9">
    <source>
        <dbReference type="Proteomes" id="UP000472272"/>
    </source>
</evidence>
<dbReference type="GO" id="GO:0045499">
    <property type="term" value="F:chemorepellent activity"/>
    <property type="evidence" value="ECO:0007669"/>
    <property type="project" value="TreeGrafter"/>
</dbReference>
<dbReference type="OMA" id="FWETAKE"/>
<dbReference type="Pfam" id="PF01437">
    <property type="entry name" value="PSI"/>
    <property type="match status" value="1"/>
</dbReference>
<evidence type="ECO:0000256" key="4">
    <source>
        <dbReference type="ARBA" id="ARBA00023180"/>
    </source>
</evidence>
<evidence type="ECO:0000259" key="7">
    <source>
        <dbReference type="PROSITE" id="PS51004"/>
    </source>
</evidence>
<dbReference type="GeneTree" id="ENSGT00940000161509"/>
<dbReference type="SMART" id="SM00630">
    <property type="entry name" value="Sema"/>
    <property type="match status" value="1"/>
</dbReference>
<dbReference type="GO" id="GO:0005886">
    <property type="term" value="C:plasma membrane"/>
    <property type="evidence" value="ECO:0007669"/>
    <property type="project" value="TreeGrafter"/>
</dbReference>
<comment type="caution">
    <text evidence="5">Lacks conserved residue(s) required for the propagation of feature annotation.</text>
</comment>
<reference evidence="8 9" key="1">
    <citation type="journal article" date="2019" name="Proc. Natl. Acad. Sci. U.S.A.">
        <title>Regulatory changes in pterin and carotenoid genes underlie balanced color polymorphisms in the wall lizard.</title>
        <authorList>
            <person name="Andrade P."/>
            <person name="Pinho C."/>
            <person name="Perez I de Lanuza G."/>
            <person name="Afonso S."/>
            <person name="Brejcha J."/>
            <person name="Rubin C.J."/>
            <person name="Wallerman O."/>
            <person name="Pereira P."/>
            <person name="Sabatino S.J."/>
            <person name="Bellati A."/>
            <person name="Pellitteri-Rosa D."/>
            <person name="Bosakova Z."/>
            <person name="Bunikis I."/>
            <person name="Carretero M.A."/>
            <person name="Feiner N."/>
            <person name="Marsik P."/>
            <person name="Pauperio F."/>
            <person name="Salvi D."/>
            <person name="Soler L."/>
            <person name="While G.M."/>
            <person name="Uller T."/>
            <person name="Font E."/>
            <person name="Andersson L."/>
            <person name="Carneiro M."/>
        </authorList>
    </citation>
    <scope>NUCLEOTIDE SEQUENCE</scope>
</reference>
<dbReference type="GO" id="GO:0030335">
    <property type="term" value="P:positive regulation of cell migration"/>
    <property type="evidence" value="ECO:0007669"/>
    <property type="project" value="TreeGrafter"/>
</dbReference>
<dbReference type="PANTHER" id="PTHR11036">
    <property type="entry name" value="SEMAPHORIN"/>
    <property type="match status" value="1"/>
</dbReference>
<proteinExistence type="predicted"/>
<feature type="domain" description="Sema" evidence="7">
    <location>
        <begin position="19"/>
        <end position="471"/>
    </location>
</feature>
<dbReference type="InterPro" id="IPR036352">
    <property type="entry name" value="Semap_dom_sf"/>
</dbReference>
<dbReference type="SUPFAM" id="SSF103575">
    <property type="entry name" value="Plexin repeat"/>
    <property type="match status" value="1"/>
</dbReference>
<dbReference type="Ensembl" id="ENSPMRT00000029096.1">
    <property type="protein sequence ID" value="ENSPMRP00000027431.1"/>
    <property type="gene ID" value="ENSPMRG00000017683.1"/>
</dbReference>
<keyword evidence="2" id="KW-0472">Membrane</keyword>
<reference evidence="8" key="2">
    <citation type="submission" date="2025-08" db="UniProtKB">
        <authorList>
            <consortium name="Ensembl"/>
        </authorList>
    </citation>
    <scope>IDENTIFICATION</scope>
</reference>
<feature type="chain" id="PRO_5025466008" description="Sema domain-containing protein" evidence="6">
    <location>
        <begin position="19"/>
        <end position="659"/>
    </location>
</feature>
<dbReference type="SUPFAM" id="SSF101912">
    <property type="entry name" value="Sema domain"/>
    <property type="match status" value="1"/>
</dbReference>
<dbReference type="InterPro" id="IPR015943">
    <property type="entry name" value="WD40/YVTN_repeat-like_dom_sf"/>
</dbReference>
<dbReference type="GO" id="GO:0001755">
    <property type="term" value="P:neural crest cell migration"/>
    <property type="evidence" value="ECO:0007669"/>
    <property type="project" value="TreeGrafter"/>
</dbReference>
<feature type="signal peptide" evidence="6">
    <location>
        <begin position="1"/>
        <end position="18"/>
    </location>
</feature>
<protein>
    <recommendedName>
        <fullName evidence="7">Sema domain-containing protein</fullName>
    </recommendedName>
</protein>
<dbReference type="GO" id="GO:0007411">
    <property type="term" value="P:axon guidance"/>
    <property type="evidence" value="ECO:0007669"/>
    <property type="project" value="TreeGrafter"/>
</dbReference>
<dbReference type="AlphaFoldDB" id="A0A670JSM7"/>
<evidence type="ECO:0000256" key="5">
    <source>
        <dbReference type="PROSITE-ProRule" id="PRU00352"/>
    </source>
</evidence>
<keyword evidence="6" id="KW-0732">Signal</keyword>
<accession>A0A670JSM7</accession>
<dbReference type="Gene3D" id="2.130.10.10">
    <property type="entry name" value="YVTN repeat-like/Quinoprotein amine dehydrogenase"/>
    <property type="match status" value="1"/>
</dbReference>
<dbReference type="InterPro" id="IPR002165">
    <property type="entry name" value="Plexin_repeat"/>
</dbReference>
<evidence type="ECO:0000313" key="8">
    <source>
        <dbReference type="Ensembl" id="ENSPMRP00000027431.1"/>
    </source>
</evidence>
<keyword evidence="4" id="KW-0325">Glycoprotein</keyword>
<evidence type="ECO:0000256" key="1">
    <source>
        <dbReference type="ARBA" id="ARBA00004370"/>
    </source>
</evidence>
<evidence type="ECO:0000256" key="3">
    <source>
        <dbReference type="ARBA" id="ARBA00023157"/>
    </source>
</evidence>
<dbReference type="InterPro" id="IPR016201">
    <property type="entry name" value="PSI"/>
</dbReference>
<name>A0A670JSM7_PODMU</name>
<evidence type="ECO:0000256" key="2">
    <source>
        <dbReference type="ARBA" id="ARBA00023136"/>
    </source>
</evidence>
<dbReference type="Proteomes" id="UP000472272">
    <property type="component" value="Chromosome 16"/>
</dbReference>
<sequence length="659" mass="73654">MNSKHFFICLLMFANTLATELMPKQTTSLRDPRRKIFPFMQKEVQNWDTFLLSKNKKTLYVGARDTILALDIRTDTTVRVNSILIFSSSSPQRECFNFIRVLVQLNDTHLYTCGTYAFSPTCAYVDLTTFSLVKDTEGKPLLLQGKGVSPYSPHHGSTAILVDGELYTATQENVPGNESVITRTLGSSSVLKNEHWMTGDATFVGSFNTQAPPNDDKVYFFFWETAKEYNFFENVIVSRVARICKNDVGGKTLLQKKWTTFLKAHLSCALKGQFPYTVIQHVFAVPHPGGGALFYGVFVPQWQVGGFWSSAVCAFDLNAINKVFDNGRYKELHQNCSRWLPYEGEAMDPPPGSCSVSPPSDKTLVFMKEHYMMDQTIQPLYNQPVFVKLNVKYTRITVHQTENILGIPYTILFLGTDQGAIHKVVVVGSDAHIIEEIQLFEKPEAVQNLLLSPEKGILYVGYSKGIVQVPLANCGIHKTCPDCILARDPYCAWDGRKCSDNWNNKYKRWVFADRLLYPCFLLFSSMAGKSNFKQDVEAGNSGLSCMRSSGKSRASSRPITLIAVVAVVFFCYPDTVKVKSKVQGCRSPLQAKETPKQEKALFNGSQSILQVDLARKLLTAPTPTMSTCSVQAKRADKNCLDLGLLNKDDSRGAVAAEEI</sequence>
<dbReference type="GO" id="GO:0030215">
    <property type="term" value="F:semaphorin receptor binding"/>
    <property type="evidence" value="ECO:0007669"/>
    <property type="project" value="InterPro"/>
</dbReference>
<keyword evidence="3" id="KW-1015">Disulfide bond</keyword>
<dbReference type="InterPro" id="IPR027231">
    <property type="entry name" value="Semaphorin"/>
</dbReference>
<evidence type="ECO:0000256" key="6">
    <source>
        <dbReference type="SAM" id="SignalP"/>
    </source>
</evidence>
<dbReference type="PANTHER" id="PTHR11036:SF15">
    <property type="entry name" value="SEMAPHORIN-4A"/>
    <property type="match status" value="1"/>
</dbReference>